<comment type="caution">
    <text evidence="1">The sequence shown here is derived from an EMBL/GenBank/DDBJ whole genome shotgun (WGS) entry which is preliminary data.</text>
</comment>
<dbReference type="Proteomes" id="UP000855471">
    <property type="component" value="Unassembled WGS sequence"/>
</dbReference>
<dbReference type="EMBL" id="DACSXJ010000077">
    <property type="protein sequence ID" value="HAT3900853.1"/>
    <property type="molecule type" value="Genomic_DNA"/>
</dbReference>
<reference evidence="1" key="1">
    <citation type="journal article" date="2018" name="Genome Biol.">
        <title>SKESA: strategic k-mer extension for scrupulous assemblies.</title>
        <authorList>
            <person name="Souvorov A."/>
            <person name="Agarwala R."/>
            <person name="Lipman D.J."/>
        </authorList>
    </citation>
    <scope>NUCLEOTIDE SEQUENCE</scope>
    <source>
        <strain evidence="1">O50</strain>
    </source>
</reference>
<sequence>MCALKYGALICVAALVWLTGYLSLRSFQAEGASLKTCALMSGPPLIWLAYQKACLFVQKFTTERKSS</sequence>
<proteinExistence type="predicted"/>
<protein>
    <submittedName>
        <fullName evidence="1">Uncharacterized protein</fullName>
    </submittedName>
</protein>
<accession>A0A2X3KRV2</accession>
<organism evidence="1">
    <name type="scientific">Citrobacter freundii</name>
    <dbReference type="NCBI Taxonomy" id="546"/>
    <lineage>
        <taxon>Bacteria</taxon>
        <taxon>Pseudomonadati</taxon>
        <taxon>Pseudomonadota</taxon>
        <taxon>Gammaproteobacteria</taxon>
        <taxon>Enterobacterales</taxon>
        <taxon>Enterobacteriaceae</taxon>
        <taxon>Citrobacter</taxon>
        <taxon>Citrobacter freundii complex</taxon>
    </lineage>
</organism>
<dbReference type="RefSeq" id="WP_071687466.1">
    <property type="nucleotide sequence ID" value="NZ_CP194922.1"/>
</dbReference>
<reference evidence="1" key="2">
    <citation type="submission" date="2020-09" db="EMBL/GenBank/DDBJ databases">
        <authorList>
            <consortium name="NCBI Pathogen Detection Project"/>
        </authorList>
    </citation>
    <scope>NUCLEOTIDE SEQUENCE</scope>
    <source>
        <strain evidence="1">O50</strain>
    </source>
</reference>
<dbReference type="AlphaFoldDB" id="A0A2X3KRV2"/>
<evidence type="ECO:0000313" key="1">
    <source>
        <dbReference type="EMBL" id="HAT3900853.1"/>
    </source>
</evidence>
<gene>
    <name evidence="1" type="ORF">I9Y29_005360</name>
</gene>
<name>A0A2X3KRV2_CITFR</name>